<evidence type="ECO:0000259" key="2">
    <source>
        <dbReference type="Pfam" id="PF13946"/>
    </source>
</evidence>
<comment type="caution">
    <text evidence="3">The sequence shown here is derived from an EMBL/GenBank/DDBJ whole genome shotgun (WGS) entry which is preliminary data.</text>
</comment>
<evidence type="ECO:0000313" key="3">
    <source>
        <dbReference type="EMBL" id="EQB00631.1"/>
    </source>
</evidence>
<dbReference type="NCBIfam" id="TIGR01444">
    <property type="entry name" value="fkbM_fam"/>
    <property type="match status" value="1"/>
</dbReference>
<dbReference type="Pfam" id="PF13946">
    <property type="entry name" value="DUF4214"/>
    <property type="match status" value="1"/>
</dbReference>
<evidence type="ECO:0008006" key="5">
    <source>
        <dbReference type="Google" id="ProtNLM"/>
    </source>
</evidence>
<dbReference type="InterPro" id="IPR029063">
    <property type="entry name" value="SAM-dependent_MTases_sf"/>
</dbReference>
<keyword evidence="4" id="KW-1185">Reference proteome</keyword>
<dbReference type="Proteomes" id="UP000015525">
    <property type="component" value="Unassembled WGS sequence"/>
</dbReference>
<feature type="domain" description="DUF4214" evidence="2">
    <location>
        <begin position="179"/>
        <end position="229"/>
    </location>
</feature>
<dbReference type="Pfam" id="PF05050">
    <property type="entry name" value="Methyltransf_21"/>
    <property type="match status" value="1"/>
</dbReference>
<dbReference type="PANTHER" id="PTHR34203">
    <property type="entry name" value="METHYLTRANSFERASE, FKBM FAMILY PROTEIN"/>
    <property type="match status" value="1"/>
</dbReference>
<name>T0GA38_9SPHN</name>
<dbReference type="InterPro" id="IPR025282">
    <property type="entry name" value="DUF4214"/>
</dbReference>
<feature type="domain" description="Methyltransferase FkbM" evidence="1">
    <location>
        <begin position="289"/>
        <end position="452"/>
    </location>
</feature>
<evidence type="ECO:0000259" key="1">
    <source>
        <dbReference type="Pfam" id="PF05050"/>
    </source>
</evidence>
<dbReference type="InterPro" id="IPR052514">
    <property type="entry name" value="SAM-dependent_MTase"/>
</dbReference>
<dbReference type="InterPro" id="IPR006342">
    <property type="entry name" value="FkbM_mtfrase"/>
</dbReference>
<dbReference type="Gene3D" id="3.20.20.80">
    <property type="entry name" value="Glycosidases"/>
    <property type="match status" value="1"/>
</dbReference>
<dbReference type="SUPFAM" id="SSF53335">
    <property type="entry name" value="S-adenosyl-L-methionine-dependent methyltransferases"/>
    <property type="match status" value="1"/>
</dbReference>
<sequence length="494" mass="54530">MLLTFSPPGGEYLERLNDMLDNEGFEYVHQVYYPQESWEEHGASLAHAGYVHFWQPQPEVAVIKRFSSIIPGYNDRLYGRETKVPIVPRSDGKLLHNQFTSAIEGGAQHVIIYGWNEYIEATQIEPTKDDGGAAYELTKGLIAAQRAGKLLSEQEAIELWHRARLSGTQVNLWEGDMMKTHAFVGALYEGVLGRQADPAGRAGWIANLKKGMAPADVVRGFLSAREAKGSVEPAAARAFETEELSYHDMTLVVKAGDPVQEEIRRFGEHEPWVTNALLAKLTPDSVMVDIGANVGSLSLLAGKHAPEGIVYAIEAFPDNSKFLQENVRRNGVSNVRIIPIGASDQPGFMTMFCGANTSNGAVRGGDEDVLRDPRFVNVPSITLDQLFSDAERLDLIKIDIEGHEPKALRGAEKVIRKHRPVIICEFSPAYIEAAQCGDPSEFLRFIFSLGYSAKVLHRTAEPESVGGSVEAVMAHYQQAMESRITHLDLMFEPA</sequence>
<dbReference type="EMBL" id="ATHO01000157">
    <property type="protein sequence ID" value="EQB00631.1"/>
    <property type="molecule type" value="Genomic_DNA"/>
</dbReference>
<reference evidence="3 4" key="1">
    <citation type="journal article" date="2013" name="Genome Announc.">
        <title>Draft Genome Sequence of Sphingobium quisquiliarum Strain P25T, a Novel Hexachlorocyclohexane (HCH)-Degrading Bacterium Isolated from an HCH Dumpsite.</title>
        <authorList>
            <person name="Kumar Singh A."/>
            <person name="Sangwan N."/>
            <person name="Sharma A."/>
            <person name="Gupta V."/>
            <person name="Khurana J.P."/>
            <person name="Lal R."/>
        </authorList>
    </citation>
    <scope>NUCLEOTIDE SEQUENCE [LARGE SCALE GENOMIC DNA]</scope>
    <source>
        <strain evidence="3 4">P25</strain>
    </source>
</reference>
<dbReference type="AlphaFoldDB" id="T0GA38"/>
<organism evidence="3 4">
    <name type="scientific">Sphingobium quisquiliarum P25</name>
    <dbReference type="NCBI Taxonomy" id="1329909"/>
    <lineage>
        <taxon>Bacteria</taxon>
        <taxon>Pseudomonadati</taxon>
        <taxon>Pseudomonadota</taxon>
        <taxon>Alphaproteobacteria</taxon>
        <taxon>Sphingomonadales</taxon>
        <taxon>Sphingomonadaceae</taxon>
        <taxon>Sphingobium</taxon>
    </lineage>
</organism>
<accession>T0GA38</accession>
<gene>
    <name evidence="3" type="ORF">L288_18070</name>
</gene>
<dbReference type="PANTHER" id="PTHR34203:SF15">
    <property type="entry name" value="SLL1173 PROTEIN"/>
    <property type="match status" value="1"/>
</dbReference>
<protein>
    <recommendedName>
        <fullName evidence="5">Methyltransferase FkbM domain-containing protein</fullName>
    </recommendedName>
</protein>
<dbReference type="Gene3D" id="3.40.50.150">
    <property type="entry name" value="Vaccinia Virus protein VP39"/>
    <property type="match status" value="1"/>
</dbReference>
<proteinExistence type="predicted"/>
<dbReference type="PATRIC" id="fig|1329909.3.peg.3475"/>
<evidence type="ECO:0000313" key="4">
    <source>
        <dbReference type="Proteomes" id="UP000015525"/>
    </source>
</evidence>